<feature type="domain" description="Formyl transferase N-terminal" evidence="1">
    <location>
        <begin position="44"/>
        <end position="139"/>
    </location>
</feature>
<proteinExistence type="predicted"/>
<dbReference type="Gene3D" id="3.40.50.12230">
    <property type="match status" value="1"/>
</dbReference>
<dbReference type="GO" id="GO:0005739">
    <property type="term" value="C:mitochondrion"/>
    <property type="evidence" value="ECO:0007669"/>
    <property type="project" value="TreeGrafter"/>
</dbReference>
<dbReference type="STRING" id="150374.A0A0M9VUP2"/>
<reference evidence="2 3" key="1">
    <citation type="submission" date="2015-07" db="EMBL/GenBank/DDBJ databases">
        <title>The genome of the fungus Escovopsis weberi, a specialized disease agent of ant agriculture.</title>
        <authorList>
            <person name="de Man T.J."/>
            <person name="Stajich J.E."/>
            <person name="Kubicek C.P."/>
            <person name="Chenthamara K."/>
            <person name="Atanasova L."/>
            <person name="Druzhinina I.S."/>
            <person name="Birnbaum S."/>
            <person name="Barribeau S.M."/>
            <person name="Teiling C."/>
            <person name="Suen G."/>
            <person name="Currie C."/>
            <person name="Gerardo N.M."/>
        </authorList>
    </citation>
    <scope>NUCLEOTIDE SEQUENCE [LARGE SCALE GENOMIC DNA]</scope>
</reference>
<sequence>MVLPGKRTGRGLKEIREVPCKAVAQELGLTIHQRETFRNWDLPENINLIVVVSFGLFVPPRILRAAKSLRGPAPIHHALLRGDSHIGISLQTLHHKTFDHGTILAQTPPPGLPVPPSASIQQLTLALGAAGAQMLVQVLRDGVHVSPHSEAGWMASKLQARGEELDHAPKVSKEDAQMDWANWNGEAMRRRLRVFGMAWTRAASATKDEVKRVLFLNDNEPVEVRVGHDAKWSEGKMIFLQDSKGTEMHRHERMVRVDEKSGVVDILMADGTQTRVKTVKVDGKPEQAAATGLRPFIAFTKHEEGTAARKSK</sequence>
<dbReference type="GO" id="GO:0004479">
    <property type="term" value="F:methionyl-tRNA formyltransferase activity"/>
    <property type="evidence" value="ECO:0007669"/>
    <property type="project" value="TreeGrafter"/>
</dbReference>
<evidence type="ECO:0000313" key="2">
    <source>
        <dbReference type="EMBL" id="KOS20109.1"/>
    </source>
</evidence>
<gene>
    <name evidence="2" type="ORF">ESCO_006148</name>
</gene>
<accession>A0A0M9VUP2</accession>
<name>A0A0M9VUP2_ESCWE</name>
<dbReference type="PANTHER" id="PTHR11138">
    <property type="entry name" value="METHIONYL-TRNA FORMYLTRANSFERASE"/>
    <property type="match status" value="1"/>
</dbReference>
<keyword evidence="3" id="KW-1185">Reference proteome</keyword>
<dbReference type="InterPro" id="IPR002376">
    <property type="entry name" value="Formyl_transf_N"/>
</dbReference>
<comment type="caution">
    <text evidence="2">The sequence shown here is derived from an EMBL/GenBank/DDBJ whole genome shotgun (WGS) entry which is preliminary data.</text>
</comment>
<evidence type="ECO:0000313" key="3">
    <source>
        <dbReference type="Proteomes" id="UP000053831"/>
    </source>
</evidence>
<dbReference type="EMBL" id="LGSR01000018">
    <property type="protein sequence ID" value="KOS20109.1"/>
    <property type="molecule type" value="Genomic_DNA"/>
</dbReference>
<dbReference type="PANTHER" id="PTHR11138:SF5">
    <property type="entry name" value="METHIONYL-TRNA FORMYLTRANSFERASE, MITOCHONDRIAL"/>
    <property type="match status" value="1"/>
</dbReference>
<dbReference type="InterPro" id="IPR036477">
    <property type="entry name" value="Formyl_transf_N_sf"/>
</dbReference>
<evidence type="ECO:0000259" key="1">
    <source>
        <dbReference type="Pfam" id="PF00551"/>
    </source>
</evidence>
<dbReference type="AlphaFoldDB" id="A0A0M9VUP2"/>
<dbReference type="SUPFAM" id="SSF53328">
    <property type="entry name" value="Formyltransferase"/>
    <property type="match status" value="1"/>
</dbReference>
<protein>
    <submittedName>
        <fullName evidence="2">Methionyl-tRNA formyltransferase</fullName>
    </submittedName>
</protein>
<keyword evidence="2" id="KW-0808">Transferase</keyword>
<dbReference type="Pfam" id="PF00551">
    <property type="entry name" value="Formyl_trans_N"/>
    <property type="match status" value="1"/>
</dbReference>
<organism evidence="2 3">
    <name type="scientific">Escovopsis weberi</name>
    <dbReference type="NCBI Taxonomy" id="150374"/>
    <lineage>
        <taxon>Eukaryota</taxon>
        <taxon>Fungi</taxon>
        <taxon>Dikarya</taxon>
        <taxon>Ascomycota</taxon>
        <taxon>Pezizomycotina</taxon>
        <taxon>Sordariomycetes</taxon>
        <taxon>Hypocreomycetidae</taxon>
        <taxon>Hypocreales</taxon>
        <taxon>Hypocreaceae</taxon>
        <taxon>Escovopsis</taxon>
    </lineage>
</organism>
<dbReference type="Proteomes" id="UP000053831">
    <property type="component" value="Unassembled WGS sequence"/>
</dbReference>
<dbReference type="OrthoDB" id="10268103at2759"/>